<gene>
    <name evidence="2" type="ORF">LI90_3890</name>
</gene>
<dbReference type="InterPro" id="IPR051781">
    <property type="entry name" value="Metallo-dep_Hydrolase"/>
</dbReference>
<keyword evidence="3" id="KW-1185">Reference proteome</keyword>
<proteinExistence type="predicted"/>
<comment type="caution">
    <text evidence="2">The sequence shown here is derived from an EMBL/GenBank/DDBJ whole genome shotgun (WGS) entry which is preliminary data.</text>
</comment>
<dbReference type="Pfam" id="PF01979">
    <property type="entry name" value="Amidohydro_1"/>
    <property type="match status" value="1"/>
</dbReference>
<evidence type="ECO:0000313" key="3">
    <source>
        <dbReference type="Proteomes" id="UP000070188"/>
    </source>
</evidence>
<keyword evidence="2" id="KW-0224">Dipeptidase</keyword>
<dbReference type="EMBL" id="LAXD01000001">
    <property type="protein sequence ID" value="KWX02843.1"/>
    <property type="molecule type" value="Genomic_DNA"/>
</dbReference>
<dbReference type="GO" id="GO:0016810">
    <property type="term" value="F:hydrolase activity, acting on carbon-nitrogen (but not peptide) bonds"/>
    <property type="evidence" value="ECO:0007669"/>
    <property type="project" value="InterPro"/>
</dbReference>
<dbReference type="PANTHER" id="PTHR43135:SF4">
    <property type="entry name" value="AMIDOHYDROLASE-RELATED DOMAIN-CONTAINING PROTEIN"/>
    <property type="match status" value="1"/>
</dbReference>
<dbReference type="InterPro" id="IPR006680">
    <property type="entry name" value="Amidohydro-rel"/>
</dbReference>
<dbReference type="AlphaFoldDB" id="A0A132MYE0"/>
<dbReference type="SUPFAM" id="SSF51556">
    <property type="entry name" value="Metallo-dependent hydrolases"/>
    <property type="match status" value="1"/>
</dbReference>
<feature type="domain" description="Amidohydrolase-related" evidence="1">
    <location>
        <begin position="39"/>
        <end position="350"/>
    </location>
</feature>
<dbReference type="Gene3D" id="3.20.20.140">
    <property type="entry name" value="Metal-dependent hydrolases"/>
    <property type="match status" value="1"/>
</dbReference>
<evidence type="ECO:0000313" key="2">
    <source>
        <dbReference type="EMBL" id="KWX02843.1"/>
    </source>
</evidence>
<dbReference type="PATRIC" id="fig|1469144.10.peg.4169"/>
<reference evidence="3" key="1">
    <citation type="submission" date="2015-04" db="EMBL/GenBank/DDBJ databases">
        <title>Physiological reanalysis, assessment of diazotrophy, and genome sequences of multiple isolates of Streptomyces thermoautotrophicus.</title>
        <authorList>
            <person name="MacKellar D.C."/>
            <person name="Lieber L."/>
            <person name="Norman J."/>
            <person name="Bolger A."/>
            <person name="Tobin C."/>
            <person name="Murray J.W."/>
            <person name="Chang R."/>
            <person name="Ford T."/>
            <person name="Nguyen P.Q."/>
            <person name="Woodward J."/>
            <person name="Permingeat H."/>
            <person name="Joshi N.S."/>
            <person name="Silver P.A."/>
            <person name="Usadel B."/>
            <person name="Rutherford A.W."/>
            <person name="Friesen M."/>
            <person name="Prell J."/>
        </authorList>
    </citation>
    <scope>NUCLEOTIDE SEQUENCE [LARGE SCALE GENOMIC DNA]</scope>
    <source>
        <strain evidence="3">H1</strain>
    </source>
</reference>
<evidence type="ECO:0000259" key="1">
    <source>
        <dbReference type="Pfam" id="PF01979"/>
    </source>
</evidence>
<dbReference type="InterPro" id="IPR032466">
    <property type="entry name" value="Metal_Hydrolase"/>
</dbReference>
<dbReference type="STRING" id="1469144.LI90_3890"/>
<dbReference type="EC" id="3.4.13.9" evidence="2"/>
<sequence length="351" mass="37135">MRGIALPEAEPVEFWVDGDGRLTRSRVPGAATVVDGGWLVPGLVDAHAHLGISEPGRPLDPGLARRHAREHAAAGVAVVRIPGAPSPLPVPVAADPGLPRAIESGRWLALPGHSFQGWARHVTAAELPDAAVAECLASGGWCKIYGDWTVSDETMDGPLFSAKTLAETVRRVRAVGGRVAVHAQREEACRKAVAAGVDSIEHGLWLEPDLLDTMARNGTALVPTLTVWADRLDQVRAMPPGRLRNWLLAGFNRLPKLVAAAHEAGVPVLAGTDLPPGGRIAREIQHLIDAGLSPHAALGAASWAARRFLGLEPTLAEGAPADLVAYPEDPRRNPAVLTRPARVIIRGQVVR</sequence>
<dbReference type="Proteomes" id="UP000070188">
    <property type="component" value="Unassembled WGS sequence"/>
</dbReference>
<dbReference type="InterPro" id="IPR011059">
    <property type="entry name" value="Metal-dep_hydrolase_composite"/>
</dbReference>
<dbReference type="GO" id="GO:0102009">
    <property type="term" value="F:proline dipeptidase activity"/>
    <property type="evidence" value="ECO:0007669"/>
    <property type="project" value="UniProtKB-EC"/>
</dbReference>
<dbReference type="SUPFAM" id="SSF51338">
    <property type="entry name" value="Composite domain of metallo-dependent hydrolases"/>
    <property type="match status" value="1"/>
</dbReference>
<protein>
    <submittedName>
        <fullName evidence="2">Xaa-Pro dipeptidase</fullName>
        <ecNumber evidence="2">3.4.13.9</ecNumber>
    </submittedName>
</protein>
<dbReference type="Gene3D" id="2.30.40.10">
    <property type="entry name" value="Urease, subunit C, domain 1"/>
    <property type="match status" value="1"/>
</dbReference>
<keyword evidence="2" id="KW-0378">Hydrolase</keyword>
<accession>A0A132MYE0</accession>
<dbReference type="PANTHER" id="PTHR43135">
    <property type="entry name" value="ALPHA-D-RIBOSE 1-METHYLPHOSPHONATE 5-TRIPHOSPHATE DIPHOSPHATASE"/>
    <property type="match status" value="1"/>
</dbReference>
<organism evidence="2 3">
    <name type="scientific">Carbonactinospora thermoautotrophica</name>
    <dbReference type="NCBI Taxonomy" id="1469144"/>
    <lineage>
        <taxon>Bacteria</taxon>
        <taxon>Bacillati</taxon>
        <taxon>Actinomycetota</taxon>
        <taxon>Actinomycetes</taxon>
        <taxon>Kitasatosporales</taxon>
        <taxon>Carbonactinosporaceae</taxon>
        <taxon>Carbonactinospora</taxon>
    </lineage>
</organism>
<name>A0A132MYE0_9ACTN</name>
<keyword evidence="2" id="KW-0645">Protease</keyword>